<dbReference type="Gene3D" id="3.30.565.10">
    <property type="entry name" value="Histidine kinase-like ATPase, C-terminal domain"/>
    <property type="match status" value="1"/>
</dbReference>
<dbReference type="SMART" id="SM00388">
    <property type="entry name" value="HisKA"/>
    <property type="match status" value="1"/>
</dbReference>
<dbReference type="Gene3D" id="1.10.287.130">
    <property type="match status" value="1"/>
</dbReference>
<dbReference type="PROSITE" id="PS50109">
    <property type="entry name" value="HIS_KIN"/>
    <property type="match status" value="1"/>
</dbReference>
<gene>
    <name evidence="13" type="ORF">F1599_24995</name>
</gene>
<keyword evidence="7 13" id="KW-0418">Kinase</keyword>
<keyword evidence="4" id="KW-0597">Phosphoprotein</keyword>
<evidence type="ECO:0000256" key="9">
    <source>
        <dbReference type="ARBA" id="ARBA00023012"/>
    </source>
</evidence>
<evidence type="ECO:0000313" key="14">
    <source>
        <dbReference type="Proteomes" id="UP000324324"/>
    </source>
</evidence>
<dbReference type="RefSeq" id="WP_150084868.1">
    <property type="nucleotide sequence ID" value="NZ_VWRN01000073.1"/>
</dbReference>
<protein>
    <recommendedName>
        <fullName evidence="3">histidine kinase</fullName>
        <ecNumber evidence="3">2.7.13.3</ecNumber>
    </recommendedName>
</protein>
<dbReference type="GO" id="GO:0005886">
    <property type="term" value="C:plasma membrane"/>
    <property type="evidence" value="ECO:0007669"/>
    <property type="project" value="TreeGrafter"/>
</dbReference>
<dbReference type="InterPro" id="IPR005467">
    <property type="entry name" value="His_kinase_dom"/>
</dbReference>
<dbReference type="Proteomes" id="UP000324324">
    <property type="component" value="Unassembled WGS sequence"/>
</dbReference>
<keyword evidence="6 11" id="KW-0812">Transmembrane</keyword>
<organism evidence="13 14">
    <name type="scientific">Cupriavidus cauae</name>
    <dbReference type="NCBI Taxonomy" id="2608999"/>
    <lineage>
        <taxon>Bacteria</taxon>
        <taxon>Pseudomonadati</taxon>
        <taxon>Pseudomonadota</taxon>
        <taxon>Betaproteobacteria</taxon>
        <taxon>Burkholderiales</taxon>
        <taxon>Burkholderiaceae</taxon>
        <taxon>Cupriavidus</taxon>
    </lineage>
</organism>
<evidence type="ECO:0000256" key="10">
    <source>
        <dbReference type="ARBA" id="ARBA00023136"/>
    </source>
</evidence>
<dbReference type="CDD" id="cd00082">
    <property type="entry name" value="HisKA"/>
    <property type="match status" value="1"/>
</dbReference>
<keyword evidence="14" id="KW-1185">Reference proteome</keyword>
<feature type="domain" description="Histidine kinase" evidence="12">
    <location>
        <begin position="228"/>
        <end position="450"/>
    </location>
</feature>
<evidence type="ECO:0000256" key="2">
    <source>
        <dbReference type="ARBA" id="ARBA00004141"/>
    </source>
</evidence>
<dbReference type="PANTHER" id="PTHR45436">
    <property type="entry name" value="SENSOR HISTIDINE KINASE YKOH"/>
    <property type="match status" value="1"/>
</dbReference>
<accession>A0A5M8A112</accession>
<dbReference type="InterPro" id="IPR003661">
    <property type="entry name" value="HisK_dim/P_dom"/>
</dbReference>
<evidence type="ECO:0000256" key="6">
    <source>
        <dbReference type="ARBA" id="ARBA00022692"/>
    </source>
</evidence>
<evidence type="ECO:0000256" key="11">
    <source>
        <dbReference type="SAM" id="Phobius"/>
    </source>
</evidence>
<dbReference type="CDD" id="cd00075">
    <property type="entry name" value="HATPase"/>
    <property type="match status" value="1"/>
</dbReference>
<dbReference type="InterPro" id="IPR036097">
    <property type="entry name" value="HisK_dim/P_sf"/>
</dbReference>
<reference evidence="13 14" key="1">
    <citation type="submission" date="2019-09" db="EMBL/GenBank/DDBJ databases">
        <title>Isolation of a novel species in the genus Cupriavidus from patients with sepsis using whole genome sequencing.</title>
        <authorList>
            <person name="Kweon O.J."/>
            <person name="Lee M.-K."/>
        </authorList>
    </citation>
    <scope>NUCLEOTIDE SEQUENCE [LARGE SCALE GENOMIC DNA]</scope>
    <source>
        <strain evidence="13 14">MKL-01</strain>
    </source>
</reference>
<evidence type="ECO:0000256" key="5">
    <source>
        <dbReference type="ARBA" id="ARBA00022679"/>
    </source>
</evidence>
<dbReference type="GO" id="GO:0000155">
    <property type="term" value="F:phosphorelay sensor kinase activity"/>
    <property type="evidence" value="ECO:0007669"/>
    <property type="project" value="InterPro"/>
</dbReference>
<dbReference type="AlphaFoldDB" id="A0A5M8A112"/>
<dbReference type="PANTHER" id="PTHR45436:SF15">
    <property type="entry name" value="SENSOR HISTIDINE KINASE CUSS"/>
    <property type="match status" value="1"/>
</dbReference>
<keyword evidence="10 11" id="KW-0472">Membrane</keyword>
<comment type="caution">
    <text evidence="13">The sequence shown here is derived from an EMBL/GenBank/DDBJ whole genome shotgun (WGS) entry which is preliminary data.</text>
</comment>
<evidence type="ECO:0000259" key="12">
    <source>
        <dbReference type="PROSITE" id="PS50109"/>
    </source>
</evidence>
<keyword evidence="8 11" id="KW-1133">Transmembrane helix</keyword>
<dbReference type="InterPro" id="IPR004358">
    <property type="entry name" value="Sig_transdc_His_kin-like_C"/>
</dbReference>
<dbReference type="EC" id="2.7.13.3" evidence="3"/>
<dbReference type="SMART" id="SM00387">
    <property type="entry name" value="HATPase_c"/>
    <property type="match status" value="1"/>
</dbReference>
<evidence type="ECO:0000256" key="8">
    <source>
        <dbReference type="ARBA" id="ARBA00022989"/>
    </source>
</evidence>
<dbReference type="Pfam" id="PF00512">
    <property type="entry name" value="HisKA"/>
    <property type="match status" value="1"/>
</dbReference>
<evidence type="ECO:0000256" key="1">
    <source>
        <dbReference type="ARBA" id="ARBA00000085"/>
    </source>
</evidence>
<dbReference type="EMBL" id="VWRN01000073">
    <property type="protein sequence ID" value="KAA6115865.1"/>
    <property type="molecule type" value="Genomic_DNA"/>
</dbReference>
<keyword evidence="9" id="KW-0902">Two-component regulatory system</keyword>
<feature type="transmembrane region" description="Helical" evidence="11">
    <location>
        <begin position="144"/>
        <end position="163"/>
    </location>
</feature>
<dbReference type="Pfam" id="PF02518">
    <property type="entry name" value="HATPase_c"/>
    <property type="match status" value="1"/>
</dbReference>
<evidence type="ECO:0000256" key="7">
    <source>
        <dbReference type="ARBA" id="ARBA00022777"/>
    </source>
</evidence>
<dbReference type="SUPFAM" id="SSF47384">
    <property type="entry name" value="Homodimeric domain of signal transducing histidine kinase"/>
    <property type="match status" value="1"/>
</dbReference>
<evidence type="ECO:0000256" key="4">
    <source>
        <dbReference type="ARBA" id="ARBA00022553"/>
    </source>
</evidence>
<dbReference type="PRINTS" id="PR00344">
    <property type="entry name" value="BCTRLSENSOR"/>
</dbReference>
<dbReference type="InterPro" id="IPR003594">
    <property type="entry name" value="HATPase_dom"/>
</dbReference>
<name>A0A5M8A112_9BURK</name>
<keyword evidence="5" id="KW-0808">Transferase</keyword>
<proteinExistence type="predicted"/>
<evidence type="ECO:0000256" key="3">
    <source>
        <dbReference type="ARBA" id="ARBA00012438"/>
    </source>
</evidence>
<dbReference type="InterPro" id="IPR036890">
    <property type="entry name" value="HATPase_C_sf"/>
</dbReference>
<comment type="subcellular location">
    <subcellularLocation>
        <location evidence="2">Membrane</location>
        <topology evidence="2">Multi-pass membrane protein</topology>
    </subcellularLocation>
</comment>
<feature type="transmembrane region" description="Helical" evidence="11">
    <location>
        <begin position="16"/>
        <end position="37"/>
    </location>
</feature>
<evidence type="ECO:0000313" key="13">
    <source>
        <dbReference type="EMBL" id="KAA6115865.1"/>
    </source>
</evidence>
<dbReference type="SUPFAM" id="SSF55874">
    <property type="entry name" value="ATPase domain of HSP90 chaperone/DNA topoisomerase II/histidine kinase"/>
    <property type="match status" value="1"/>
</dbReference>
<dbReference type="InterPro" id="IPR050428">
    <property type="entry name" value="TCS_sensor_his_kinase"/>
</dbReference>
<sequence>MAKSAAIGSLHRRLSLSLGSLALLVGLLGGIGAWIVVHQAAAEFNDDLRQAAAAIQAAPPVMPAPSHGKPPAAPPVLVQTWGPGDGVRPGHSSAPWVPLPKAQLGFSDVETGGIVWDVFALQAGDAYMQIAQQRAVRTANARRVAAWAVIPVVVLLPVLVWAIRVSVRDALRPLSVIGERVAQADLNHLEPVDTGTAPEELRPFLESVNRMMVRLSGLIDTERSFIANAAHELRSPLTALQLQVENLIHAPRDHIDEQLEELRRGIRRTGTLIAKLLELARAEIGTPRALDNVAVAAVVSDVVTDLLPLAVDRGVDLGVERLDEVRLAATETDLRMLIKNLADNAIRYGGRGGRVDLNVRREEGEGEGEGKGNGDVVIEVADTGPGIPEAARLRVFERFYRGGATDEEGSGLGLAIVQTIAGNLGGRVDLMGRADGRPGLVARVVLPLRTAPPAANPGTAATA</sequence>
<comment type="catalytic activity">
    <reaction evidence="1">
        <text>ATP + protein L-histidine = ADP + protein N-phospho-L-histidine.</text>
        <dbReference type="EC" id="2.7.13.3"/>
    </reaction>
</comment>